<reference evidence="3 4" key="1">
    <citation type="submission" date="2019-02" db="EMBL/GenBank/DDBJ databases">
        <title>The Batch Genome Submission of Acinetobacter spp. strains.</title>
        <authorList>
            <person name="Qin J."/>
            <person name="Hu Y."/>
            <person name="Ye H."/>
            <person name="Wei L."/>
            <person name="Feng Y."/>
            <person name="Zong Z."/>
        </authorList>
    </citation>
    <scope>NUCLEOTIDE SEQUENCE [LARGE SCALE GENOMIC DNA]</scope>
    <source>
        <strain evidence="3 4">WCHABo060081</strain>
    </source>
</reference>
<feature type="domain" description="Class II aldolase/adducin N-terminal" evidence="2">
    <location>
        <begin position="20"/>
        <end position="200"/>
    </location>
</feature>
<dbReference type="InterPro" id="IPR051017">
    <property type="entry name" value="Aldolase-II_Adducin_sf"/>
</dbReference>
<comment type="caution">
    <text evidence="3">The sequence shown here is derived from an EMBL/GenBank/DDBJ whole genome shotgun (WGS) entry which is preliminary data.</text>
</comment>
<dbReference type="GO" id="GO:0005996">
    <property type="term" value="P:monosaccharide metabolic process"/>
    <property type="evidence" value="ECO:0007669"/>
    <property type="project" value="UniProtKB-ARBA"/>
</dbReference>
<dbReference type="NCBIfam" id="NF005451">
    <property type="entry name" value="PRK07044.1"/>
    <property type="match status" value="1"/>
</dbReference>
<evidence type="ECO:0000259" key="2">
    <source>
        <dbReference type="SMART" id="SM01007"/>
    </source>
</evidence>
<dbReference type="PANTHER" id="PTHR10672">
    <property type="entry name" value="ADDUCIN"/>
    <property type="match status" value="1"/>
</dbReference>
<dbReference type="Proteomes" id="UP000293483">
    <property type="component" value="Unassembled WGS sequence"/>
</dbReference>
<dbReference type="GO" id="GO:0005856">
    <property type="term" value="C:cytoskeleton"/>
    <property type="evidence" value="ECO:0007669"/>
    <property type="project" value="TreeGrafter"/>
</dbReference>
<dbReference type="Pfam" id="PF00596">
    <property type="entry name" value="Aldolase_II"/>
    <property type="match status" value="1"/>
</dbReference>
<accession>A0A4Q7ARL9</accession>
<dbReference type="Gene3D" id="3.40.225.10">
    <property type="entry name" value="Class II aldolase/adducin N-terminal domain"/>
    <property type="match status" value="1"/>
</dbReference>
<comment type="similarity">
    <text evidence="1">Belongs to the aldolase class II family.</text>
</comment>
<dbReference type="GO" id="GO:0051015">
    <property type="term" value="F:actin filament binding"/>
    <property type="evidence" value="ECO:0007669"/>
    <property type="project" value="TreeGrafter"/>
</dbReference>
<evidence type="ECO:0000313" key="4">
    <source>
        <dbReference type="Proteomes" id="UP000293483"/>
    </source>
</evidence>
<sequence>MNSSCLNPLNVSQVEWELRVKLAQCYHLIDFFGWTETIFNHISARLPGDEHYYLVNPFGLNYTEITPENLLKVDLAGNKVTPSEYDANPAGFALHSAVHGARDDIRCLIHTHTTPVSAIAQKQHGFKNDNFYGAQLYGRVAYHTFEGITLFEDEKQRMIQSLGNQHILVLHNHGVAVGESSIEKAFFLLWTVQRAAEIQCLADSMQGADVLLEDPIKQKCADLTQMLINDSGFADKFFKAMVRKMHEKAKAAGGASISNICQPAHSSNPSI</sequence>
<evidence type="ECO:0000256" key="1">
    <source>
        <dbReference type="ARBA" id="ARBA00037961"/>
    </source>
</evidence>
<dbReference type="AlphaFoldDB" id="A0A4Q7ARL9"/>
<name>A0A4Q7ARL9_9GAMM</name>
<dbReference type="SUPFAM" id="SSF53639">
    <property type="entry name" value="AraD/HMP-PK domain-like"/>
    <property type="match status" value="1"/>
</dbReference>
<dbReference type="InterPro" id="IPR036409">
    <property type="entry name" value="Aldolase_II/adducin_N_sf"/>
</dbReference>
<dbReference type="SMART" id="SM01007">
    <property type="entry name" value="Aldolase_II"/>
    <property type="match status" value="1"/>
</dbReference>
<protein>
    <submittedName>
        <fullName evidence="3">Class II aldolase/adducin family protein</fullName>
    </submittedName>
</protein>
<dbReference type="RefSeq" id="WP_130146676.1">
    <property type="nucleotide sequence ID" value="NZ_SGSU01000013.1"/>
</dbReference>
<dbReference type="InterPro" id="IPR001303">
    <property type="entry name" value="Aldolase_II/adducin_N"/>
</dbReference>
<dbReference type="PANTHER" id="PTHR10672:SF3">
    <property type="entry name" value="PROTEIN HU-LI TAI SHAO"/>
    <property type="match status" value="1"/>
</dbReference>
<organism evidence="3 4">
    <name type="scientific">Acinetobacter bouvetii</name>
    <dbReference type="NCBI Taxonomy" id="202951"/>
    <lineage>
        <taxon>Bacteria</taxon>
        <taxon>Pseudomonadati</taxon>
        <taxon>Pseudomonadota</taxon>
        <taxon>Gammaproteobacteria</taxon>
        <taxon>Moraxellales</taxon>
        <taxon>Moraxellaceae</taxon>
        <taxon>Acinetobacter</taxon>
    </lineage>
</organism>
<gene>
    <name evidence="3" type="ORF">EXE25_12185</name>
</gene>
<dbReference type="EMBL" id="SGSU01000013">
    <property type="protein sequence ID" value="RZG65910.1"/>
    <property type="molecule type" value="Genomic_DNA"/>
</dbReference>
<proteinExistence type="inferred from homology"/>
<evidence type="ECO:0000313" key="3">
    <source>
        <dbReference type="EMBL" id="RZG65910.1"/>
    </source>
</evidence>